<dbReference type="PANTHER" id="PTHR30069:SF29">
    <property type="entry name" value="HEMOGLOBIN AND HEMOGLOBIN-HAPTOGLOBIN-BINDING PROTEIN 1-RELATED"/>
    <property type="match status" value="1"/>
</dbReference>
<feature type="signal peptide" evidence="12">
    <location>
        <begin position="1"/>
        <end position="21"/>
    </location>
</feature>
<accession>A0A1M6P112</accession>
<dbReference type="Gene3D" id="2.60.40.1120">
    <property type="entry name" value="Carboxypeptidase-like, regulatory domain"/>
    <property type="match status" value="1"/>
</dbReference>
<evidence type="ECO:0000256" key="8">
    <source>
        <dbReference type="ARBA" id="ARBA00023170"/>
    </source>
</evidence>
<evidence type="ECO:0000256" key="5">
    <source>
        <dbReference type="ARBA" id="ARBA00022729"/>
    </source>
</evidence>
<organism evidence="15 16">
    <name type="scientific">Reichenbachiella agariperforans</name>
    <dbReference type="NCBI Taxonomy" id="156994"/>
    <lineage>
        <taxon>Bacteria</taxon>
        <taxon>Pseudomonadati</taxon>
        <taxon>Bacteroidota</taxon>
        <taxon>Cytophagia</taxon>
        <taxon>Cytophagales</taxon>
        <taxon>Reichenbachiellaceae</taxon>
        <taxon>Reichenbachiella</taxon>
    </lineage>
</organism>
<keyword evidence="3 10" id="KW-1134">Transmembrane beta strand</keyword>
<dbReference type="Pfam" id="PF13715">
    <property type="entry name" value="CarbopepD_reg_2"/>
    <property type="match status" value="1"/>
</dbReference>
<proteinExistence type="inferred from homology"/>
<dbReference type="Pfam" id="PF00593">
    <property type="entry name" value="TonB_dep_Rec_b-barrel"/>
    <property type="match status" value="1"/>
</dbReference>
<dbReference type="AlphaFoldDB" id="A0A1M6P112"/>
<evidence type="ECO:0000256" key="10">
    <source>
        <dbReference type="PROSITE-ProRule" id="PRU01360"/>
    </source>
</evidence>
<dbReference type="InterPro" id="IPR039426">
    <property type="entry name" value="TonB-dep_rcpt-like"/>
</dbReference>
<reference evidence="16" key="1">
    <citation type="submission" date="2016-11" db="EMBL/GenBank/DDBJ databases">
        <authorList>
            <person name="Varghese N."/>
            <person name="Submissions S."/>
        </authorList>
    </citation>
    <scope>NUCLEOTIDE SEQUENCE [LARGE SCALE GENOMIC DNA]</scope>
    <source>
        <strain evidence="16">DSM 26134</strain>
    </source>
</reference>
<evidence type="ECO:0000313" key="15">
    <source>
        <dbReference type="EMBL" id="SHK01608.1"/>
    </source>
</evidence>
<dbReference type="GO" id="GO:0030246">
    <property type="term" value="F:carbohydrate binding"/>
    <property type="evidence" value="ECO:0007669"/>
    <property type="project" value="InterPro"/>
</dbReference>
<keyword evidence="2 10" id="KW-0813">Transport</keyword>
<dbReference type="SUPFAM" id="SSF49452">
    <property type="entry name" value="Starch-binding domain-like"/>
    <property type="match status" value="1"/>
</dbReference>
<dbReference type="PROSITE" id="PS52016">
    <property type="entry name" value="TONB_DEPENDENT_REC_3"/>
    <property type="match status" value="1"/>
</dbReference>
<keyword evidence="7 10" id="KW-0472">Membrane</keyword>
<keyword evidence="8 15" id="KW-0675">Receptor</keyword>
<dbReference type="Gene3D" id="2.170.130.10">
    <property type="entry name" value="TonB-dependent receptor, plug domain"/>
    <property type="match status" value="1"/>
</dbReference>
<protein>
    <submittedName>
        <fullName evidence="15">Outer membrane receptor proteins, mostly Fe transport</fullName>
    </submittedName>
</protein>
<evidence type="ECO:0000259" key="14">
    <source>
        <dbReference type="Pfam" id="PF07715"/>
    </source>
</evidence>
<evidence type="ECO:0000256" key="3">
    <source>
        <dbReference type="ARBA" id="ARBA00022452"/>
    </source>
</evidence>
<keyword evidence="5 12" id="KW-0732">Signal</keyword>
<evidence type="ECO:0000256" key="6">
    <source>
        <dbReference type="ARBA" id="ARBA00023077"/>
    </source>
</evidence>
<feature type="chain" id="PRO_5012725905" evidence="12">
    <location>
        <begin position="22"/>
        <end position="797"/>
    </location>
</feature>
<gene>
    <name evidence="15" type="ORF">SAMN04488028_102500</name>
</gene>
<dbReference type="InterPro" id="IPR037066">
    <property type="entry name" value="Plug_dom_sf"/>
</dbReference>
<evidence type="ECO:0000256" key="11">
    <source>
        <dbReference type="RuleBase" id="RU003357"/>
    </source>
</evidence>
<dbReference type="InterPro" id="IPR036942">
    <property type="entry name" value="Beta-barrel_TonB_sf"/>
</dbReference>
<dbReference type="InterPro" id="IPR000531">
    <property type="entry name" value="Beta-barrel_TonB"/>
</dbReference>
<dbReference type="GO" id="GO:0009279">
    <property type="term" value="C:cell outer membrane"/>
    <property type="evidence" value="ECO:0007669"/>
    <property type="project" value="UniProtKB-SubCell"/>
</dbReference>
<feature type="domain" description="TonB-dependent receptor-like beta-barrel" evidence="13">
    <location>
        <begin position="351"/>
        <end position="771"/>
    </location>
</feature>
<evidence type="ECO:0000256" key="4">
    <source>
        <dbReference type="ARBA" id="ARBA00022692"/>
    </source>
</evidence>
<evidence type="ECO:0000256" key="7">
    <source>
        <dbReference type="ARBA" id="ARBA00023136"/>
    </source>
</evidence>
<dbReference type="SUPFAM" id="SSF56935">
    <property type="entry name" value="Porins"/>
    <property type="match status" value="1"/>
</dbReference>
<dbReference type="GO" id="GO:0044718">
    <property type="term" value="P:siderophore transmembrane transport"/>
    <property type="evidence" value="ECO:0007669"/>
    <property type="project" value="TreeGrafter"/>
</dbReference>
<keyword evidence="6 11" id="KW-0798">TonB box</keyword>
<dbReference type="InterPro" id="IPR012910">
    <property type="entry name" value="Plug_dom"/>
</dbReference>
<evidence type="ECO:0000256" key="2">
    <source>
        <dbReference type="ARBA" id="ARBA00022448"/>
    </source>
</evidence>
<keyword evidence="9 10" id="KW-0998">Cell outer membrane</keyword>
<dbReference type="STRING" id="156994.SAMN04488028_102500"/>
<evidence type="ECO:0000256" key="1">
    <source>
        <dbReference type="ARBA" id="ARBA00004571"/>
    </source>
</evidence>
<sequence length="797" mass="89117">MRRLRIAVSCLWLVLCVGEVALGQTSDGSIVFGKVKSAGGEALLGVTIIIDHGTTGTISDEDGRFEITNIPAGTHTLTAQFLGFDKQTKTLTLKPSQKTEVNFTLKENTVEMSAIEIEGKSMAREINEQAYSVTAISAKDLLNTTSDAQTMLNRVGGVRVMQDGGLGSTLNFSLNGFSGDQVKFFMDGIPMDNFGSSLSLNNIPVNMIERIEVYKGVVPVWLGTDALGGAVNIITTSKRNYMDMSYTVGSFNTHRLSLNGAYTNKNTGFTVRTNVIGNYSDNNYKVWAQILENNAIVDTTNVERFHDRYRSGTLRMEAGFVDKPYADQLLIGAILSGNDQQVQTGTTMETVYGKIMRNSRSAIATLKYAKQDLFVKGLDLSLYSAYNRTHSEVIDTLRGYNYNWLGEAIPNPGKLGESSLTQSTLDDQELSSQLNLGYEIGAKQSLALNYSLTHFTRETFDKENPNRIANQFPNTQTKQIVGLAYKIDPTKKWSATVFGKYFFLGVESSKQLDFGLSTQRTEAVESHKKNFGYGIASSYYLLPNLEAKASYEHTYRMPWANEIFGDGLFVQPNPDLGPEQSDNFNFGLGYDFKLREVNRFHLESSLIYRKSKDLIYQVVKGGNPETNYANLSEARNIGIEGGVKYQWKNILNLGASITFQNITDQADSVYNESYTNTGWQKNYQKGFRLPNTPYLFGNAHAGLTFSDWMPSGSSLSINYNFSYIEQYFLDWAELGSKDNKKVIPTQTAHNAEISYGLKEGKYNLTLECRNLANARLYDRYYLQKPGRAFYLKLRFVL</sequence>
<feature type="domain" description="TonB-dependent receptor plug" evidence="14">
    <location>
        <begin position="127"/>
        <end position="230"/>
    </location>
</feature>
<keyword evidence="4 10" id="KW-0812">Transmembrane</keyword>
<dbReference type="Gene3D" id="2.40.170.20">
    <property type="entry name" value="TonB-dependent receptor, beta-barrel domain"/>
    <property type="match status" value="1"/>
</dbReference>
<comment type="similarity">
    <text evidence="10 11">Belongs to the TonB-dependent receptor family.</text>
</comment>
<evidence type="ECO:0000256" key="9">
    <source>
        <dbReference type="ARBA" id="ARBA00023237"/>
    </source>
</evidence>
<dbReference type="Proteomes" id="UP000184474">
    <property type="component" value="Unassembled WGS sequence"/>
</dbReference>
<evidence type="ECO:0000259" key="13">
    <source>
        <dbReference type="Pfam" id="PF00593"/>
    </source>
</evidence>
<dbReference type="GO" id="GO:0015344">
    <property type="term" value="F:siderophore uptake transmembrane transporter activity"/>
    <property type="evidence" value="ECO:0007669"/>
    <property type="project" value="TreeGrafter"/>
</dbReference>
<dbReference type="InterPro" id="IPR013784">
    <property type="entry name" value="Carb-bd-like_fold"/>
</dbReference>
<comment type="subcellular location">
    <subcellularLocation>
        <location evidence="1 10">Cell outer membrane</location>
        <topology evidence="1 10">Multi-pass membrane protein</topology>
    </subcellularLocation>
</comment>
<keyword evidence="16" id="KW-1185">Reference proteome</keyword>
<name>A0A1M6P112_REIAG</name>
<dbReference type="EMBL" id="FRAA01000002">
    <property type="protein sequence ID" value="SHK01608.1"/>
    <property type="molecule type" value="Genomic_DNA"/>
</dbReference>
<dbReference type="PANTHER" id="PTHR30069">
    <property type="entry name" value="TONB-DEPENDENT OUTER MEMBRANE RECEPTOR"/>
    <property type="match status" value="1"/>
</dbReference>
<evidence type="ECO:0000256" key="12">
    <source>
        <dbReference type="SAM" id="SignalP"/>
    </source>
</evidence>
<dbReference type="Pfam" id="PF07715">
    <property type="entry name" value="Plug"/>
    <property type="match status" value="1"/>
</dbReference>
<evidence type="ECO:0000313" key="16">
    <source>
        <dbReference type="Proteomes" id="UP000184474"/>
    </source>
</evidence>